<dbReference type="SMART" id="SM00047">
    <property type="entry name" value="LYZ2"/>
    <property type="match status" value="1"/>
</dbReference>
<dbReference type="EMBL" id="DAANPV010000002">
    <property type="protein sequence ID" value="HAD0726530.1"/>
    <property type="molecule type" value="Genomic_DNA"/>
</dbReference>
<feature type="compositionally biased region" description="Polar residues" evidence="1">
    <location>
        <begin position="32"/>
        <end position="64"/>
    </location>
</feature>
<dbReference type="Proteomes" id="UP000885258">
    <property type="component" value="Unassembled WGS sequence"/>
</dbReference>
<organism evidence="18">
    <name type="scientific">Salmonella typhimurium</name>
    <dbReference type="NCBI Taxonomy" id="90371"/>
    <lineage>
        <taxon>Bacteria</taxon>
        <taxon>Pseudomonadati</taxon>
        <taxon>Pseudomonadota</taxon>
        <taxon>Gammaproteobacteria</taxon>
        <taxon>Enterobacterales</taxon>
        <taxon>Enterobacteriaceae</taxon>
        <taxon>Salmonella</taxon>
    </lineage>
</organism>
<dbReference type="EMBL" id="AAIKGB010000001">
    <property type="protein sequence ID" value="ECF1541793.1"/>
    <property type="molecule type" value="Genomic_DNA"/>
</dbReference>
<dbReference type="InterPro" id="IPR053195">
    <property type="entry name" value="Bax-like"/>
</dbReference>
<evidence type="ECO:0000313" key="12">
    <source>
        <dbReference type="EMBL" id="ECU8353921.1"/>
    </source>
</evidence>
<dbReference type="Proteomes" id="UP000338496">
    <property type="component" value="Unassembled WGS sequence"/>
</dbReference>
<reference evidence="4 22" key="2">
    <citation type="journal article" date="2015" name="Genome Announc.">
        <title>Complete Genome Sequencing of a Multidrug-Resistant and Human-Invasive Salmonella enterica Serovar Typhimurium Strain of the Emerging Sequence Type 213 Genotype.</title>
        <authorList>
            <person name="Calva E."/>
            <person name="Silva C."/>
            <person name="Zaidi M.B."/>
            <person name="Sanchez-Flores A."/>
            <person name="Estrada K."/>
            <person name="Silva G.G."/>
            <person name="Soto-Jimenez L.M."/>
            <person name="Wiesner M."/>
            <person name="Fernandez-Mora M."/>
            <person name="Edwards R.A."/>
            <person name="Vinuesa P."/>
        </authorList>
    </citation>
    <scope>NUCLEOTIDE SEQUENCE [LARGE SCALE GENOMIC DNA]</scope>
    <source>
        <strain evidence="4 22">YU39</strain>
    </source>
</reference>
<evidence type="ECO:0000313" key="6">
    <source>
        <dbReference type="EMBL" id="EBW3630407.1"/>
    </source>
</evidence>
<dbReference type="Proteomes" id="UP000839616">
    <property type="component" value="Unassembled WGS sequence"/>
</dbReference>
<dbReference type="InterPro" id="IPR002901">
    <property type="entry name" value="MGlyc_endo_b_GlcNAc-like_dom"/>
</dbReference>
<dbReference type="Gene3D" id="1.10.530.10">
    <property type="match status" value="1"/>
</dbReference>
<feature type="region of interest" description="Disordered" evidence="1">
    <location>
        <begin position="32"/>
        <end position="74"/>
    </location>
</feature>
<evidence type="ECO:0000313" key="13">
    <source>
        <dbReference type="EMBL" id="ECV8762328.1"/>
    </source>
</evidence>
<dbReference type="EMBL" id="AAHIDF010000031">
    <property type="protein sequence ID" value="EBW3630407.1"/>
    <property type="molecule type" value="Genomic_DNA"/>
</dbReference>
<dbReference type="Proteomes" id="UP000839911">
    <property type="component" value="Unassembled WGS sequence"/>
</dbReference>
<dbReference type="Proteomes" id="UP000054461">
    <property type="component" value="Unassembled WGS sequence"/>
</dbReference>
<dbReference type="OMA" id="NLFGQWC"/>
<proteinExistence type="predicted"/>
<reference evidence="18" key="7">
    <citation type="submission" date="2019-08" db="EMBL/GenBank/DDBJ databases">
        <authorList>
            <consortium name="NCBI Pathogen Detection Project"/>
        </authorList>
    </citation>
    <scope>NUCLEOTIDE SEQUENCE</scope>
    <source>
        <strain evidence="17">Salmonella enterica</strain>
        <strain evidence="18">SSI_AA593</strain>
    </source>
</reference>
<dbReference type="Proteomes" id="UP000839909">
    <property type="component" value="Unassembled WGS sequence"/>
</dbReference>
<reference evidence="18" key="3">
    <citation type="journal article" date="2018" name="Genome Biol.">
        <title>SKESA: strategic k-mer extension for scrupulous assemblies.</title>
        <authorList>
            <person name="Souvorov A."/>
            <person name="Agarwala R."/>
            <person name="Lipman D.J."/>
        </authorList>
    </citation>
    <scope>NUCLEOTIDE SEQUENCE</scope>
    <source>
        <strain evidence="17">Salmonella enterica</strain>
        <strain evidence="18">SSI_AA593</strain>
    </source>
</reference>
<dbReference type="EMBL" id="AAMLUT010000034">
    <property type="protein sequence ID" value="EDI6667390.1"/>
    <property type="molecule type" value="Genomic_DNA"/>
</dbReference>
<evidence type="ECO:0000313" key="21">
    <source>
        <dbReference type="EMBL" id="MLP85570.1"/>
    </source>
</evidence>
<dbReference type="EMBL" id="DAAFPQ010000007">
    <property type="protein sequence ID" value="HAB0971275.1"/>
    <property type="molecule type" value="Genomic_DNA"/>
</dbReference>
<evidence type="ECO:0000313" key="20">
    <source>
        <dbReference type="EMBL" id="MIT47317.1"/>
    </source>
</evidence>
<evidence type="ECO:0000313" key="10">
    <source>
        <dbReference type="EMBL" id="ECE0294616.1"/>
    </source>
</evidence>
<evidence type="ECO:0000256" key="1">
    <source>
        <dbReference type="SAM" id="MobiDB-lite"/>
    </source>
</evidence>
<dbReference type="Proteomes" id="UP000839915">
    <property type="component" value="Unassembled WGS sequence"/>
</dbReference>
<dbReference type="EMBL" id="RVDJ01000007">
    <property type="protein sequence ID" value="MLP85570.1"/>
    <property type="molecule type" value="Genomic_DNA"/>
</dbReference>
<dbReference type="EMBL" id="AAKUOT010000033">
    <property type="protein sequence ID" value="ECV8762328.1"/>
    <property type="molecule type" value="Genomic_DNA"/>
</dbReference>
<dbReference type="NCBIfam" id="NF007681">
    <property type="entry name" value="PRK10356.1"/>
    <property type="match status" value="1"/>
</dbReference>
<evidence type="ECO:0000313" key="24">
    <source>
        <dbReference type="Proteomes" id="UP000338496"/>
    </source>
</evidence>
<dbReference type="EMBL" id="AAHDPU010000008">
    <property type="protein sequence ID" value="EBU9272716.1"/>
    <property type="molecule type" value="Genomic_DNA"/>
</dbReference>
<dbReference type="AlphaFoldDB" id="A0A0D6I435"/>
<evidence type="ECO:0000259" key="3">
    <source>
        <dbReference type="SMART" id="SM00047"/>
    </source>
</evidence>
<accession>A0A0D6I435</accession>
<evidence type="ECO:0000256" key="2">
    <source>
        <dbReference type="SAM" id="SignalP"/>
    </source>
</evidence>
<dbReference type="EMBL" id="AAHIPE010000005">
    <property type="protein sequence ID" value="EBW5462201.1"/>
    <property type="molecule type" value="Genomic_DNA"/>
</dbReference>
<dbReference type="Proteomes" id="UP000839914">
    <property type="component" value="Unassembled WGS sequence"/>
</dbReference>
<dbReference type="Pfam" id="PF01832">
    <property type="entry name" value="Glucosaminidase"/>
    <property type="match status" value="1"/>
</dbReference>
<dbReference type="eggNOG" id="COG2992">
    <property type="taxonomic scope" value="Bacteria"/>
</dbReference>
<dbReference type="Proteomes" id="UP000034636">
    <property type="component" value="Chromosome"/>
</dbReference>
<evidence type="ECO:0000313" key="17">
    <source>
        <dbReference type="EMBL" id="HAB0971275.1"/>
    </source>
</evidence>
<evidence type="ECO:0000313" key="5">
    <source>
        <dbReference type="EMBL" id="EBU9272716.1"/>
    </source>
</evidence>
<reference evidence="19 23" key="1">
    <citation type="submission" date="2014-09" db="EMBL/GenBank/DDBJ databases">
        <title>Salmonella Genotype and Phenotype Association.</title>
        <authorList>
            <person name="Chen Y."/>
            <person name="Folster J."/>
            <person name="Ayers S."/>
            <person name="Kabera C."/>
            <person name="Li C."/>
            <person name="Mukherjee S."/>
            <person name="Lam C."/>
            <person name="Zhao S."/>
            <person name="McDermott P."/>
        </authorList>
    </citation>
    <scope>NUCLEOTIDE SEQUENCE [LARGE SCALE GENOMIC DNA]</scope>
    <source>
        <strain evidence="19 23">CVM N32045</strain>
    </source>
</reference>
<dbReference type="EMBL" id="AAKRET010000008">
    <property type="protein sequence ID" value="ECU8353921.1"/>
    <property type="molecule type" value="Genomic_DNA"/>
</dbReference>
<feature type="domain" description="Mannosyl-glycoprotein endo-beta-N-acetylglucosamidase-like" evidence="3">
    <location>
        <begin position="127"/>
        <end position="256"/>
    </location>
</feature>
<dbReference type="RefSeq" id="WP_001575119.1">
    <property type="nucleotide sequence ID" value="NZ_AP023291.1"/>
</dbReference>
<reference evidence="12" key="6">
    <citation type="submission" date="2018-08" db="EMBL/GenBank/DDBJ databases">
        <authorList>
            <consortium name="PulseNet: The National Subtyping Network for Foodborne Disease Surveillance"/>
            <person name="Tarr C.L."/>
            <person name="Trees E."/>
            <person name="Katz L.S."/>
            <person name="Carleton-Romer H.A."/>
            <person name="Stroika S."/>
            <person name="Kucerova Z."/>
            <person name="Roache K.F."/>
            <person name="Sabol A.L."/>
            <person name="Besser J."/>
            <person name="Gerner-Smidt P."/>
        </authorList>
    </citation>
    <scope>NUCLEOTIDE SEQUENCE [LARGE SCALE GENOMIC DNA]</scope>
    <source>
        <strain evidence="12">PNUSAS008736</strain>
        <strain evidence="16">PNUSAS016739</strain>
    </source>
</reference>
<reference evidence="10 24" key="4">
    <citation type="submission" date="2018-07" db="EMBL/GenBank/DDBJ databases">
        <authorList>
            <consortium name="GenomeTrakr network: Whole genome sequencing for foodborne pathogen traceback"/>
        </authorList>
    </citation>
    <scope>NUCLEOTIDE SEQUENCE [LARGE SCALE GENOMIC DNA]</scope>
    <source>
        <strain evidence="14">AUSMDU00020735</strain>
        <strain evidence="10 24">VA_WGS-00080</strain>
    </source>
</reference>
<evidence type="ECO:0000313" key="7">
    <source>
        <dbReference type="EMBL" id="EBW5462201.1"/>
    </source>
</evidence>
<evidence type="ECO:0000313" key="14">
    <source>
        <dbReference type="EMBL" id="ECW0640158.1"/>
    </source>
</evidence>
<name>A0A0D6I435_SALTM</name>
<dbReference type="EMBL" id="AAKVET010000005">
    <property type="protein sequence ID" value="ECW0640158.1"/>
    <property type="molecule type" value="Genomic_DNA"/>
</dbReference>
<feature type="chain" id="PRO_5043119682" evidence="2">
    <location>
        <begin position="28"/>
        <end position="274"/>
    </location>
</feature>
<evidence type="ECO:0000313" key="9">
    <source>
        <dbReference type="EMBL" id="EBZ6920149.1"/>
    </source>
</evidence>
<evidence type="ECO:0000313" key="16">
    <source>
        <dbReference type="EMBL" id="EDI6667390.1"/>
    </source>
</evidence>
<evidence type="ECO:0000313" key="15">
    <source>
        <dbReference type="EMBL" id="ECY5341731.1"/>
    </source>
</evidence>
<evidence type="ECO:0000313" key="8">
    <source>
        <dbReference type="EMBL" id="EBY1702516.1"/>
    </source>
</evidence>
<evidence type="ECO:0000313" key="11">
    <source>
        <dbReference type="EMBL" id="ECF1541793.1"/>
    </source>
</evidence>
<dbReference type="EMBL" id="JYVU01000042">
    <property type="protein sequence ID" value="KTZ09697.1"/>
    <property type="molecule type" value="Genomic_DNA"/>
</dbReference>
<dbReference type="EMBL" id="AAHNIA010000018">
    <property type="protein sequence ID" value="EBY1702516.1"/>
    <property type="molecule type" value="Genomic_DNA"/>
</dbReference>
<protein>
    <submittedName>
        <fullName evidence="18">Protein bax</fullName>
    </submittedName>
    <submittedName>
        <fullName evidence="4">Putative exported amidase</fullName>
    </submittedName>
</protein>
<dbReference type="GO" id="GO:0004040">
    <property type="term" value="F:amidase activity"/>
    <property type="evidence" value="ECO:0007669"/>
    <property type="project" value="InterPro"/>
</dbReference>
<dbReference type="EMBL" id="AALDNI010000020">
    <property type="protein sequence ID" value="ECY5341731.1"/>
    <property type="molecule type" value="Genomic_DNA"/>
</dbReference>
<evidence type="ECO:0000313" key="18">
    <source>
        <dbReference type="EMBL" id="HAD0726530.1"/>
    </source>
</evidence>
<dbReference type="Proteomes" id="UP000839907">
    <property type="component" value="Unassembled WGS sequence"/>
</dbReference>
<gene>
    <name evidence="4" type="primary">bax</name>
    <name evidence="13" type="ORF">AAB27_15640</name>
    <name evidence="20" type="ORF">AU613_00185</name>
    <name evidence="15" type="ORF">AVC05_10815</name>
    <name evidence="12" type="ORF">B1P38_10020</name>
    <name evidence="10" type="ORF">CE70_05310</name>
    <name evidence="16" type="ORF">CFF59_19290</name>
    <name evidence="19" type="ORF">DD95_16895</name>
    <name evidence="5" type="ORF">DMO92_11700</name>
    <name evidence="6" type="ORF">DPF41_20330</name>
    <name evidence="7" type="ORF">DPS76_07010</name>
    <name evidence="21" type="ORF">DRM14_09595</name>
    <name evidence="8" type="ORF">DU071_11325</name>
    <name evidence="11" type="ORF">E0935_00790</name>
    <name evidence="9" type="ORF">EER35_03980</name>
    <name evidence="14" type="ORF">F3R12_09895</name>
    <name evidence="18" type="ORF">G0P13_05620</name>
    <name evidence="17" type="ORF">GB466_11955</name>
    <name evidence="4" type="ORF">SE14_03884</name>
</gene>
<dbReference type="Proteomes" id="UP000839617">
    <property type="component" value="Unassembled WGS sequence"/>
</dbReference>
<dbReference type="Proteomes" id="UP000839908">
    <property type="component" value="Unassembled WGS sequence"/>
</dbReference>
<sequence length="274" mass="30982">MILTPMRRYGAMILMLLTIAFSGEVLAKTHATQTSQKSHITETSYKQVSSKQEYSRNSAKSSSLPDLRKYPSGTPRKKAFLRTVMPYITSQNAAITADRNWLISKQYQNRWSPSERARMKDIAKRYKVSWSGNTRRIPWNTLLERVDIIPTSMVATMAAAESGWGTSKLARSNNNLFGMKCTKGRCTNTPGKVKGYSQFASVEESVSAYVANLNTHPAYSSFRKSRAQLRKADQEVTATAMIHKLKGYSTQGSRYNNYLFAMYQDNQRLIAAHM</sequence>
<dbReference type="EMBL" id="CP011428">
    <property type="protein sequence ID" value="AKH09292.1"/>
    <property type="molecule type" value="Genomic_DNA"/>
</dbReference>
<dbReference type="EMBL" id="AAIGQE010000003">
    <property type="protein sequence ID" value="ECE0294616.1"/>
    <property type="molecule type" value="Genomic_DNA"/>
</dbReference>
<dbReference type="EMBL" id="RSUA01000001">
    <property type="protein sequence ID" value="MIT47317.1"/>
    <property type="molecule type" value="Genomic_DNA"/>
</dbReference>
<keyword evidence="2" id="KW-0732">Signal</keyword>
<feature type="signal peptide" evidence="2">
    <location>
        <begin position="1"/>
        <end position="27"/>
    </location>
</feature>
<dbReference type="Proteomes" id="UP000839581">
    <property type="component" value="Unassembled WGS sequence"/>
</dbReference>
<evidence type="ECO:0000313" key="23">
    <source>
        <dbReference type="Proteomes" id="UP000054461"/>
    </source>
</evidence>
<dbReference type="PANTHER" id="PTHR40572:SF1">
    <property type="entry name" value="PROTEIN BAX"/>
    <property type="match status" value="1"/>
</dbReference>
<accession>A0A0F7JBL3</accession>
<dbReference type="EMBL" id="AAHRYM010000003">
    <property type="protein sequence ID" value="EBZ6920149.1"/>
    <property type="molecule type" value="Genomic_DNA"/>
</dbReference>
<dbReference type="Proteomes" id="UP000885385">
    <property type="component" value="Unassembled WGS sequence"/>
</dbReference>
<evidence type="ECO:0000313" key="4">
    <source>
        <dbReference type="EMBL" id="AKH09292.1"/>
    </source>
</evidence>
<dbReference type="PATRIC" id="fig|59201.122.peg.2478"/>
<dbReference type="PANTHER" id="PTHR40572">
    <property type="entry name" value="PROTEIN BAX"/>
    <property type="match status" value="1"/>
</dbReference>
<evidence type="ECO:0000313" key="22">
    <source>
        <dbReference type="Proteomes" id="UP000034636"/>
    </source>
</evidence>
<dbReference type="Proteomes" id="UP000839905">
    <property type="component" value="Unassembled WGS sequence"/>
</dbReference>
<dbReference type="Proteomes" id="UP000839595">
    <property type="component" value="Unassembled WGS sequence"/>
</dbReference>
<evidence type="ECO:0000313" key="19">
    <source>
        <dbReference type="EMBL" id="KTZ09697.1"/>
    </source>
</evidence>
<reference evidence="8" key="5">
    <citation type="submission" date="2018-07" db="EMBL/GenBank/DDBJ databases">
        <authorList>
            <person name="Ashton P.M."/>
            <person name="Dallman T."/>
            <person name="Nair S."/>
            <person name="De Pinna E."/>
            <person name="Peters T."/>
            <person name="Grant K."/>
        </authorList>
    </citation>
    <scope>NUCLEOTIDE SEQUENCE [LARGE SCALE GENOMIC DNA]</scope>
    <source>
        <strain evidence="6">231108</strain>
        <strain evidence="11">265852</strain>
        <strain evidence="20">29290</strain>
        <strain evidence="8">356083</strain>
        <strain evidence="7">422529</strain>
        <strain evidence="21">425567</strain>
        <strain evidence="15">43916</strain>
        <strain evidence="5">488670</strain>
        <strain evidence="9">632340</strain>
        <strain evidence="13">86846</strain>
    </source>
</reference>